<dbReference type="GO" id="GO:0005886">
    <property type="term" value="C:plasma membrane"/>
    <property type="evidence" value="ECO:0007669"/>
    <property type="project" value="UniProtKB-SubCell"/>
</dbReference>
<reference evidence="11 12" key="1">
    <citation type="submission" date="2019-07" db="EMBL/GenBank/DDBJ databases">
        <title>Whole genome shotgun sequence of Chitinophaga cymbidii NBRC 109752.</title>
        <authorList>
            <person name="Hosoyama A."/>
            <person name="Uohara A."/>
            <person name="Ohji S."/>
            <person name="Ichikawa N."/>
        </authorList>
    </citation>
    <scope>NUCLEOTIDE SEQUENCE [LARGE SCALE GENOMIC DNA]</scope>
    <source>
        <strain evidence="11 12">NBRC 109752</strain>
    </source>
</reference>
<evidence type="ECO:0000256" key="4">
    <source>
        <dbReference type="ARBA" id="ARBA00022679"/>
    </source>
</evidence>
<dbReference type="GO" id="GO:0016410">
    <property type="term" value="F:N-acyltransferase activity"/>
    <property type="evidence" value="ECO:0007669"/>
    <property type="project" value="UniProtKB-UniRule"/>
</dbReference>
<comment type="caution">
    <text evidence="11">The sequence shown here is derived from an EMBL/GenBank/DDBJ whole genome shotgun (WGS) entry which is preliminary data.</text>
</comment>
<dbReference type="Proteomes" id="UP000321436">
    <property type="component" value="Unassembled WGS sequence"/>
</dbReference>
<dbReference type="HAMAP" id="MF_01148">
    <property type="entry name" value="Lnt"/>
    <property type="match status" value="1"/>
</dbReference>
<evidence type="ECO:0000256" key="7">
    <source>
        <dbReference type="ARBA" id="ARBA00023136"/>
    </source>
</evidence>
<dbReference type="CDD" id="cd07571">
    <property type="entry name" value="ALP_N-acyl_transferase"/>
    <property type="match status" value="1"/>
</dbReference>
<dbReference type="UniPathway" id="UPA00666"/>
<feature type="transmembrane region" description="Helical" evidence="9">
    <location>
        <begin position="110"/>
        <end position="127"/>
    </location>
</feature>
<evidence type="ECO:0000256" key="3">
    <source>
        <dbReference type="ARBA" id="ARBA00022475"/>
    </source>
</evidence>
<dbReference type="PANTHER" id="PTHR38686:SF1">
    <property type="entry name" value="APOLIPOPROTEIN N-ACYLTRANSFERASE"/>
    <property type="match status" value="1"/>
</dbReference>
<keyword evidence="8 9" id="KW-0012">Acyltransferase</keyword>
<evidence type="ECO:0000313" key="12">
    <source>
        <dbReference type="Proteomes" id="UP000321436"/>
    </source>
</evidence>
<keyword evidence="5 9" id="KW-0812">Transmembrane</keyword>
<feature type="transmembrane region" description="Helical" evidence="9">
    <location>
        <begin position="512"/>
        <end position="534"/>
    </location>
</feature>
<feature type="transmembrane region" description="Helical" evidence="9">
    <location>
        <begin position="197"/>
        <end position="216"/>
    </location>
</feature>
<dbReference type="Gene3D" id="3.60.110.10">
    <property type="entry name" value="Carbon-nitrogen hydrolase"/>
    <property type="match status" value="1"/>
</dbReference>
<dbReference type="EMBL" id="BKAU01000002">
    <property type="protein sequence ID" value="GEP95997.1"/>
    <property type="molecule type" value="Genomic_DNA"/>
</dbReference>
<proteinExistence type="inferred from homology"/>
<dbReference type="EC" id="2.3.1.269" evidence="9"/>
<dbReference type="PROSITE" id="PS50263">
    <property type="entry name" value="CN_HYDROLASE"/>
    <property type="match status" value="1"/>
</dbReference>
<accession>A0A512RJV8</accession>
<feature type="transmembrane region" description="Helical" evidence="9">
    <location>
        <begin position="155"/>
        <end position="176"/>
    </location>
</feature>
<comment type="pathway">
    <text evidence="9">Protein modification; lipoprotein biosynthesis (N-acyl transfer).</text>
</comment>
<dbReference type="RefSeq" id="WP_146861242.1">
    <property type="nucleotide sequence ID" value="NZ_BKAU01000002.1"/>
</dbReference>
<evidence type="ECO:0000256" key="1">
    <source>
        <dbReference type="ARBA" id="ARBA00004651"/>
    </source>
</evidence>
<dbReference type="AlphaFoldDB" id="A0A512RJV8"/>
<dbReference type="InterPro" id="IPR004563">
    <property type="entry name" value="Apolipo_AcylTrfase"/>
</dbReference>
<evidence type="ECO:0000313" key="11">
    <source>
        <dbReference type="EMBL" id="GEP95997.1"/>
    </source>
</evidence>
<feature type="transmembrane region" description="Helical" evidence="9">
    <location>
        <begin position="20"/>
        <end position="42"/>
    </location>
</feature>
<comment type="similarity">
    <text evidence="2 9">Belongs to the CN hydrolase family. Apolipoprotein N-acyltransferase subfamily.</text>
</comment>
<keyword evidence="6 9" id="KW-1133">Transmembrane helix</keyword>
<dbReference type="Pfam" id="PF20154">
    <property type="entry name" value="LNT_N"/>
    <property type="match status" value="1"/>
</dbReference>
<feature type="transmembrane region" description="Helical" evidence="9">
    <location>
        <begin position="54"/>
        <end position="74"/>
    </location>
</feature>
<dbReference type="GO" id="GO:0042158">
    <property type="term" value="P:lipoprotein biosynthetic process"/>
    <property type="evidence" value="ECO:0007669"/>
    <property type="project" value="UniProtKB-UniRule"/>
</dbReference>
<dbReference type="PANTHER" id="PTHR38686">
    <property type="entry name" value="APOLIPOPROTEIN N-ACYLTRANSFERASE"/>
    <property type="match status" value="1"/>
</dbReference>
<feature type="transmembrane region" description="Helical" evidence="9">
    <location>
        <begin position="80"/>
        <end position="98"/>
    </location>
</feature>
<comment type="function">
    <text evidence="9">Catalyzes the phospholipid dependent N-acylation of the N-terminal cysteine of apolipoprotein, the last step in lipoprotein maturation.</text>
</comment>
<dbReference type="OrthoDB" id="9804277at2"/>
<evidence type="ECO:0000256" key="5">
    <source>
        <dbReference type="ARBA" id="ARBA00022692"/>
    </source>
</evidence>
<dbReference type="InterPro" id="IPR036526">
    <property type="entry name" value="C-N_Hydrolase_sf"/>
</dbReference>
<gene>
    <name evidence="9 11" type="primary">lnt</name>
    <name evidence="11" type="ORF">CCY01nite_22570</name>
</gene>
<protein>
    <recommendedName>
        <fullName evidence="9">Apolipoprotein N-acyltransferase</fullName>
        <shortName evidence="9">ALP N-acyltransferase</shortName>
        <ecNumber evidence="9">2.3.1.269</ecNumber>
    </recommendedName>
</protein>
<sequence length="543" mass="61678">MNQTLRKRLPLLLSLLAGGLMWAAWPTSPLTFLVFTGFVPLLAIADKVNNRAKYFGLIYLALWIWNTGTTWWVGNTTVPASGIFANAFNALLMSVPLMGYKITLERHNRLTSYFALIVYWLAFEYIHQEWELSWPWLTLGNAFAMRPEWVQWYEYTGTLGGSLWVLLVNISLYAAWRKRKKGTDAGSFLLWKEGWKPALLLVIPVVISFIVAVMNVEIKRLTMNVVVVQPNIDPYDEKFSTHSAQEQLAKLLDLTRSQIGADTRFVIWPETALFTQGAWEHELNYQPEVQAIRNFLQLYPNAKIITGASTYKQYPVPGEAPATARTRSDGGPPYDAFNSAIQIDTSSNIQIYHKAKLVPGVELTPYMRYLPFMKKLAMDFGGITGSYGLTPGVDIFSNPPPYGNVFAAICYESVYSHFVAEKVRQGANLLVVSTNDGWWGNTQGHKQHMQYARLRAIETRRWVARSANTGTSCFISPLGDVIAPQPYWEPAAIKYDVTNKRRLTFYVKYSGFIAKAPLIFCILLLLYTIVLRVIRRSYVENNQ</sequence>
<evidence type="ECO:0000256" key="8">
    <source>
        <dbReference type="ARBA" id="ARBA00023315"/>
    </source>
</evidence>
<comment type="subcellular location">
    <subcellularLocation>
        <location evidence="1 9">Cell membrane</location>
        <topology evidence="1 9">Multi-pass membrane protein</topology>
    </subcellularLocation>
</comment>
<dbReference type="NCBIfam" id="TIGR00546">
    <property type="entry name" value="lnt"/>
    <property type="match status" value="1"/>
</dbReference>
<evidence type="ECO:0000259" key="10">
    <source>
        <dbReference type="PROSITE" id="PS50263"/>
    </source>
</evidence>
<keyword evidence="12" id="KW-1185">Reference proteome</keyword>
<feature type="domain" description="CN hydrolase" evidence="10">
    <location>
        <begin position="223"/>
        <end position="499"/>
    </location>
</feature>
<evidence type="ECO:0000256" key="6">
    <source>
        <dbReference type="ARBA" id="ARBA00022989"/>
    </source>
</evidence>
<keyword evidence="11" id="KW-0449">Lipoprotein</keyword>
<evidence type="ECO:0000256" key="2">
    <source>
        <dbReference type="ARBA" id="ARBA00010065"/>
    </source>
</evidence>
<dbReference type="Pfam" id="PF00795">
    <property type="entry name" value="CN_hydrolase"/>
    <property type="match status" value="1"/>
</dbReference>
<keyword evidence="7 9" id="KW-0472">Membrane</keyword>
<dbReference type="SUPFAM" id="SSF56317">
    <property type="entry name" value="Carbon-nitrogen hydrolase"/>
    <property type="match status" value="1"/>
</dbReference>
<keyword evidence="4 9" id="KW-0808">Transferase</keyword>
<keyword evidence="3 9" id="KW-1003">Cell membrane</keyword>
<dbReference type="InterPro" id="IPR045378">
    <property type="entry name" value="LNT_N"/>
</dbReference>
<evidence type="ECO:0000256" key="9">
    <source>
        <dbReference type="HAMAP-Rule" id="MF_01148"/>
    </source>
</evidence>
<comment type="catalytic activity">
    <reaction evidence="9">
        <text>N-terminal S-1,2-diacyl-sn-glyceryl-L-cysteinyl-[lipoprotein] + a glycerophospholipid = N-acyl-S-1,2-diacyl-sn-glyceryl-L-cysteinyl-[lipoprotein] + a 2-acyl-sn-glycero-3-phospholipid + H(+)</text>
        <dbReference type="Rhea" id="RHEA:48228"/>
        <dbReference type="Rhea" id="RHEA-COMP:14681"/>
        <dbReference type="Rhea" id="RHEA-COMP:14684"/>
        <dbReference type="ChEBI" id="CHEBI:15378"/>
        <dbReference type="ChEBI" id="CHEBI:136912"/>
        <dbReference type="ChEBI" id="CHEBI:140656"/>
        <dbReference type="ChEBI" id="CHEBI:140657"/>
        <dbReference type="ChEBI" id="CHEBI:140660"/>
        <dbReference type="EC" id="2.3.1.269"/>
    </reaction>
</comment>
<name>A0A512RJV8_9BACT</name>
<organism evidence="11 12">
    <name type="scientific">Chitinophaga cymbidii</name>
    <dbReference type="NCBI Taxonomy" id="1096750"/>
    <lineage>
        <taxon>Bacteria</taxon>
        <taxon>Pseudomonadati</taxon>
        <taxon>Bacteroidota</taxon>
        <taxon>Chitinophagia</taxon>
        <taxon>Chitinophagales</taxon>
        <taxon>Chitinophagaceae</taxon>
        <taxon>Chitinophaga</taxon>
    </lineage>
</organism>
<dbReference type="InterPro" id="IPR003010">
    <property type="entry name" value="C-N_Hydrolase"/>
</dbReference>